<accession>A0A814MD58</accession>
<reference evidence="1" key="1">
    <citation type="submission" date="2021-02" db="EMBL/GenBank/DDBJ databases">
        <authorList>
            <person name="Nowell W R."/>
        </authorList>
    </citation>
    <scope>NUCLEOTIDE SEQUENCE</scope>
</reference>
<dbReference type="Proteomes" id="UP000663845">
    <property type="component" value="Unassembled WGS sequence"/>
</dbReference>
<evidence type="ECO:0000313" key="2">
    <source>
        <dbReference type="Proteomes" id="UP000663845"/>
    </source>
</evidence>
<organism evidence="1 2">
    <name type="scientific">Adineta steineri</name>
    <dbReference type="NCBI Taxonomy" id="433720"/>
    <lineage>
        <taxon>Eukaryota</taxon>
        <taxon>Metazoa</taxon>
        <taxon>Spiralia</taxon>
        <taxon>Gnathifera</taxon>
        <taxon>Rotifera</taxon>
        <taxon>Eurotatoria</taxon>
        <taxon>Bdelloidea</taxon>
        <taxon>Adinetida</taxon>
        <taxon>Adinetidae</taxon>
        <taxon>Adineta</taxon>
    </lineage>
</organism>
<sequence length="224" mass="26909">MFFSNLNQKLFKISLNSIISNKRYVRNGQRQSNILDNYANIYRPEVESQLENLAIQTTKNKSLQINYEIDQQRKRQNTVRYHILQRKYVVHPNDIKVDPYVKNHMQFLHKNYPKRWTAEILAGSFNQSADNVRLILQQRTRRRMRVRPRPPTTLFGIKDEEEREKLVRDHIIQRDIGINNKPDLVKDDDEEPVDYQILAEESNLVSQKRPSDIYMKRDVRILYL</sequence>
<name>A0A814MD58_9BILA</name>
<dbReference type="EMBL" id="CAJNOG010000208">
    <property type="protein sequence ID" value="CAF1076870.1"/>
    <property type="molecule type" value="Genomic_DNA"/>
</dbReference>
<evidence type="ECO:0000313" key="1">
    <source>
        <dbReference type="EMBL" id="CAF1076870.1"/>
    </source>
</evidence>
<comment type="caution">
    <text evidence="1">The sequence shown here is derived from an EMBL/GenBank/DDBJ whole genome shotgun (WGS) entry which is preliminary data.</text>
</comment>
<gene>
    <name evidence="1" type="ORF">JYZ213_LOCUS20071</name>
</gene>
<proteinExistence type="predicted"/>
<dbReference type="AlphaFoldDB" id="A0A814MD58"/>
<protein>
    <recommendedName>
        <fullName evidence="3">Neurite outgrowth-associated protein</fullName>
    </recommendedName>
</protein>
<evidence type="ECO:0008006" key="3">
    <source>
        <dbReference type="Google" id="ProtNLM"/>
    </source>
</evidence>